<feature type="region of interest" description="Disordered" evidence="1">
    <location>
        <begin position="196"/>
        <end position="242"/>
    </location>
</feature>
<gene>
    <name evidence="2" type="ORF">H0921_03970</name>
</gene>
<accession>A0A7V8VC48</accession>
<protein>
    <submittedName>
        <fullName evidence="2">HEAT repeat domain-containing protein</fullName>
    </submittedName>
</protein>
<dbReference type="Pfam" id="PF13646">
    <property type="entry name" value="HEAT_2"/>
    <property type="match status" value="1"/>
</dbReference>
<dbReference type="InterPro" id="IPR011989">
    <property type="entry name" value="ARM-like"/>
</dbReference>
<dbReference type="PANTHER" id="PTHR12697:SF38">
    <property type="entry name" value="PBS LYASE HEAT DOMAIN PROTEIN REPEAT-CONTAINING PROTEIN"/>
    <property type="match status" value="1"/>
</dbReference>
<comment type="caution">
    <text evidence="2">The sequence shown here is derived from an EMBL/GenBank/DDBJ whole genome shotgun (WGS) entry which is preliminary data.</text>
</comment>
<dbReference type="PANTHER" id="PTHR12697">
    <property type="entry name" value="PBS LYASE HEAT-LIKE PROTEIN"/>
    <property type="match status" value="1"/>
</dbReference>
<dbReference type="Proteomes" id="UP000542342">
    <property type="component" value="Unassembled WGS sequence"/>
</dbReference>
<dbReference type="AlphaFoldDB" id="A0A7V8VC48"/>
<sequence length="242" mass="25548">METVSPPLPPALMQRLVMAVMVHGIPDSQVGTAFEILVHALRHPLAYVRELAVVALAELPLGSSKRIAALVRALQDDSARVRRRAARALGDFDPPAWPAMGMLIAALRDVDGSVRRDAAGALQRFGPLAAPAAPSLVALIADPDMRTRAVASATLRSIGPAAVTALQQARLHAHAELRARIDEWLSRYALAVATTPPPGETRSLSLYSTDVLPPLPSPTHSVSPETASKNASETADPSPTLS</sequence>
<name>A0A7V8VC48_9BACT</name>
<feature type="compositionally biased region" description="Polar residues" evidence="1">
    <location>
        <begin position="218"/>
        <end position="242"/>
    </location>
</feature>
<organism evidence="2 3">
    <name type="scientific">Thermogemmata fonticola</name>
    <dbReference type="NCBI Taxonomy" id="2755323"/>
    <lineage>
        <taxon>Bacteria</taxon>
        <taxon>Pseudomonadati</taxon>
        <taxon>Planctomycetota</taxon>
        <taxon>Planctomycetia</taxon>
        <taxon>Gemmatales</taxon>
        <taxon>Gemmataceae</taxon>
        <taxon>Thermogemmata</taxon>
    </lineage>
</organism>
<dbReference type="InterPro" id="IPR016024">
    <property type="entry name" value="ARM-type_fold"/>
</dbReference>
<keyword evidence="3" id="KW-1185">Reference proteome</keyword>
<reference evidence="2 3" key="1">
    <citation type="submission" date="2020-07" db="EMBL/GenBank/DDBJ databases">
        <title>Thermogemmata thermophila gen. nov., sp. nov., a novel moderate thermophilic planctomycete from a Kamchatka hot spring.</title>
        <authorList>
            <person name="Elcheninov A.G."/>
            <person name="Podosokorskaya O.A."/>
            <person name="Kovaleva O.L."/>
            <person name="Novikov A."/>
            <person name="Bonch-Osmolovskaya E.A."/>
            <person name="Toshchakov S.V."/>
            <person name="Kublanov I.V."/>
        </authorList>
    </citation>
    <scope>NUCLEOTIDE SEQUENCE [LARGE SCALE GENOMIC DNA]</scope>
    <source>
        <strain evidence="2 3">2918</strain>
    </source>
</reference>
<proteinExistence type="predicted"/>
<dbReference type="Gene3D" id="1.25.10.10">
    <property type="entry name" value="Leucine-rich Repeat Variant"/>
    <property type="match status" value="1"/>
</dbReference>
<dbReference type="SUPFAM" id="SSF48371">
    <property type="entry name" value="ARM repeat"/>
    <property type="match status" value="1"/>
</dbReference>
<dbReference type="InterPro" id="IPR004155">
    <property type="entry name" value="PBS_lyase_HEAT"/>
</dbReference>
<dbReference type="SMART" id="SM00567">
    <property type="entry name" value="EZ_HEAT"/>
    <property type="match status" value="4"/>
</dbReference>
<evidence type="ECO:0000313" key="2">
    <source>
        <dbReference type="EMBL" id="MBA2225317.1"/>
    </source>
</evidence>
<dbReference type="RefSeq" id="WP_194536749.1">
    <property type="nucleotide sequence ID" value="NZ_JACEFB010000002.1"/>
</dbReference>
<evidence type="ECO:0000256" key="1">
    <source>
        <dbReference type="SAM" id="MobiDB-lite"/>
    </source>
</evidence>
<evidence type="ECO:0000313" key="3">
    <source>
        <dbReference type="Proteomes" id="UP000542342"/>
    </source>
</evidence>
<dbReference type="GO" id="GO:0016491">
    <property type="term" value="F:oxidoreductase activity"/>
    <property type="evidence" value="ECO:0007669"/>
    <property type="project" value="TreeGrafter"/>
</dbReference>
<dbReference type="EMBL" id="JACEFB010000002">
    <property type="protein sequence ID" value="MBA2225317.1"/>
    <property type="molecule type" value="Genomic_DNA"/>
</dbReference>